<dbReference type="InterPro" id="IPR004089">
    <property type="entry name" value="MCPsignal_dom"/>
</dbReference>
<keyword evidence="4" id="KW-0472">Membrane</keyword>
<evidence type="ECO:0000313" key="7">
    <source>
        <dbReference type="Proteomes" id="UP000653578"/>
    </source>
</evidence>
<dbReference type="Pfam" id="PF00015">
    <property type="entry name" value="MCPsignal"/>
    <property type="match status" value="1"/>
</dbReference>
<organism evidence="6 7">
    <name type="scientific">Paenibacillus plantarum</name>
    <dbReference type="NCBI Taxonomy" id="2654975"/>
    <lineage>
        <taxon>Bacteria</taxon>
        <taxon>Bacillati</taxon>
        <taxon>Bacillota</taxon>
        <taxon>Bacilli</taxon>
        <taxon>Bacillales</taxon>
        <taxon>Paenibacillaceae</taxon>
        <taxon>Paenibacillus</taxon>
    </lineage>
</organism>
<feature type="domain" description="Methyl-accepting transducer" evidence="5">
    <location>
        <begin position="227"/>
        <end position="477"/>
    </location>
</feature>
<comment type="caution">
    <text evidence="6">The sequence shown here is derived from an EMBL/GenBank/DDBJ whole genome shotgun (WGS) entry which is preliminary data.</text>
</comment>
<dbReference type="PROSITE" id="PS50111">
    <property type="entry name" value="CHEMOTAXIS_TRANSDUC_2"/>
    <property type="match status" value="1"/>
</dbReference>
<dbReference type="SUPFAM" id="SSF58104">
    <property type="entry name" value="Methyl-accepting chemotaxis protein (MCP) signaling domain"/>
    <property type="match status" value="1"/>
</dbReference>
<dbReference type="PANTHER" id="PTHR32089">
    <property type="entry name" value="METHYL-ACCEPTING CHEMOTAXIS PROTEIN MCPB"/>
    <property type="match status" value="1"/>
</dbReference>
<sequence>MKMTISSMFNRQDLKQESHLSLRDQDVIRRNFIVFLAISATALLIYMSVLTLGAGEMDFSLTFTLIFETIIWLTFAYLHFTKKFIHYLCYFAVITSGISTTVQLIGKSDVTNIFSVYYMMIMALIFMKMLPWLISAVWGLALVLYQFVGQKDALQIDPQTAPTYLIYFFLISVLMFAVLKVTGYMHKSMEEARTQAEQFLALQQEQREIAAKQVTLVTEHLHSISQSAEEDSSSFDEMNNAFQDIATGAGDQVDSTLSITESVNHMNELIKEMSDSIYNLLGKTSEAATLSDQGLGRMEQLSDTFLAFTKDIEAVSHDTTSLITRLDETSQFSHTIQDIANQTNLLSLNASIEAARAGEHGKGFAVVANEIRKLADMTAKSAIRISEQLQEFTTLSSQTRSRMDQVSLRMQQSTEITGQTKQAFESITDSVTMLKVLSTSYGELMDRISNSSVTISDSTNNLAAISEEASATLEELSATLQSLLVNNRKNLARIKEAEQNLRVVTQ</sequence>
<feature type="coiled-coil region" evidence="3">
    <location>
        <begin position="466"/>
        <end position="500"/>
    </location>
</feature>
<feature type="transmembrane region" description="Helical" evidence="4">
    <location>
        <begin position="117"/>
        <end position="144"/>
    </location>
</feature>
<accession>A0ABX1X6B8</accession>
<name>A0ABX1X6B8_9BACL</name>
<protein>
    <submittedName>
        <fullName evidence="6">Chemotaxis protein</fullName>
    </submittedName>
</protein>
<dbReference type="PANTHER" id="PTHR32089:SF114">
    <property type="entry name" value="METHYL-ACCEPTING CHEMOTAXIS PROTEIN MCPB"/>
    <property type="match status" value="1"/>
</dbReference>
<keyword evidence="3" id="KW-0175">Coiled coil</keyword>
<evidence type="ECO:0000256" key="1">
    <source>
        <dbReference type="ARBA" id="ARBA00023224"/>
    </source>
</evidence>
<evidence type="ECO:0000256" key="3">
    <source>
        <dbReference type="SAM" id="Coils"/>
    </source>
</evidence>
<dbReference type="Gene3D" id="1.10.287.950">
    <property type="entry name" value="Methyl-accepting chemotaxis protein"/>
    <property type="match status" value="1"/>
</dbReference>
<evidence type="ECO:0000259" key="5">
    <source>
        <dbReference type="PROSITE" id="PS50111"/>
    </source>
</evidence>
<dbReference type="EMBL" id="WHNY01000026">
    <property type="protein sequence ID" value="NOU63970.1"/>
    <property type="molecule type" value="Genomic_DNA"/>
</dbReference>
<evidence type="ECO:0000313" key="6">
    <source>
        <dbReference type="EMBL" id="NOU63970.1"/>
    </source>
</evidence>
<keyword evidence="1 2" id="KW-0807">Transducer</keyword>
<feature type="transmembrane region" description="Helical" evidence="4">
    <location>
        <begin position="59"/>
        <end position="80"/>
    </location>
</feature>
<feature type="transmembrane region" description="Helical" evidence="4">
    <location>
        <begin position="87"/>
        <end position="105"/>
    </location>
</feature>
<keyword evidence="4" id="KW-0812">Transmembrane</keyword>
<proteinExistence type="predicted"/>
<reference evidence="6 7" key="1">
    <citation type="submission" date="2019-10" db="EMBL/GenBank/DDBJ databases">
        <title>Description of Paenibacillus humi sp. nov.</title>
        <authorList>
            <person name="Carlier A."/>
            <person name="Qi S."/>
        </authorList>
    </citation>
    <scope>NUCLEOTIDE SEQUENCE [LARGE SCALE GENOMIC DNA]</scope>
    <source>
        <strain evidence="6 7">LMG 31461</strain>
    </source>
</reference>
<keyword evidence="7" id="KW-1185">Reference proteome</keyword>
<gene>
    <name evidence="6" type="ORF">GC096_08015</name>
</gene>
<dbReference type="Proteomes" id="UP000653578">
    <property type="component" value="Unassembled WGS sequence"/>
</dbReference>
<feature type="transmembrane region" description="Helical" evidence="4">
    <location>
        <begin position="32"/>
        <end position="53"/>
    </location>
</feature>
<keyword evidence="4" id="KW-1133">Transmembrane helix</keyword>
<evidence type="ECO:0000256" key="2">
    <source>
        <dbReference type="PROSITE-ProRule" id="PRU00284"/>
    </source>
</evidence>
<evidence type="ECO:0000256" key="4">
    <source>
        <dbReference type="SAM" id="Phobius"/>
    </source>
</evidence>
<dbReference type="SMART" id="SM00283">
    <property type="entry name" value="MA"/>
    <property type="match status" value="1"/>
</dbReference>
<feature type="transmembrane region" description="Helical" evidence="4">
    <location>
        <begin position="164"/>
        <end position="185"/>
    </location>
</feature>